<dbReference type="Proteomes" id="UP000177682">
    <property type="component" value="Unassembled WGS sequence"/>
</dbReference>
<dbReference type="GO" id="GO:0016887">
    <property type="term" value="F:ATP hydrolysis activity"/>
    <property type="evidence" value="ECO:0007669"/>
    <property type="project" value="TreeGrafter"/>
</dbReference>
<dbReference type="SUPFAM" id="SSF52540">
    <property type="entry name" value="P-loop containing nucleoside triphosphate hydrolases"/>
    <property type="match status" value="1"/>
</dbReference>
<keyword evidence="2" id="KW-0547">Nucleotide-binding</keyword>
<protein>
    <recommendedName>
        <fullName evidence="4">AAA+ ATPase domain-containing protein</fullName>
    </recommendedName>
</protein>
<dbReference type="FunFam" id="3.30.450.90:FF:000001">
    <property type="entry name" value="Type II secretion system ATPase GspE"/>
    <property type="match status" value="1"/>
</dbReference>
<dbReference type="Pfam" id="PF00437">
    <property type="entry name" value="T2SSE"/>
    <property type="match status" value="1"/>
</dbReference>
<dbReference type="Gene3D" id="3.30.300.160">
    <property type="entry name" value="Type II secretion system, protein E, N-terminal domain"/>
    <property type="match status" value="1"/>
</dbReference>
<keyword evidence="3" id="KW-0067">ATP-binding</keyword>
<feature type="domain" description="AAA+ ATPase" evidence="4">
    <location>
        <begin position="328"/>
        <end position="449"/>
    </location>
</feature>
<evidence type="ECO:0000256" key="1">
    <source>
        <dbReference type="ARBA" id="ARBA00006611"/>
    </source>
</evidence>
<dbReference type="SMART" id="SM00382">
    <property type="entry name" value="AAA"/>
    <property type="match status" value="1"/>
</dbReference>
<evidence type="ECO:0000256" key="3">
    <source>
        <dbReference type="ARBA" id="ARBA00022840"/>
    </source>
</evidence>
<dbReference type="InterPro" id="IPR007831">
    <property type="entry name" value="T2SS_GspE_N"/>
</dbReference>
<dbReference type="PANTHER" id="PTHR30258:SF1">
    <property type="entry name" value="PROTEIN TRANSPORT PROTEIN HOFB HOMOLOG"/>
    <property type="match status" value="1"/>
</dbReference>
<name>A0A1F5PKP9_9BACT</name>
<dbReference type="Pfam" id="PF05157">
    <property type="entry name" value="MshEN"/>
    <property type="match status" value="1"/>
</dbReference>
<dbReference type="PANTHER" id="PTHR30258">
    <property type="entry name" value="TYPE II SECRETION SYSTEM PROTEIN GSPE-RELATED"/>
    <property type="match status" value="1"/>
</dbReference>
<dbReference type="Gene3D" id="3.40.50.300">
    <property type="entry name" value="P-loop containing nucleotide triphosphate hydrolases"/>
    <property type="match status" value="1"/>
</dbReference>
<dbReference type="Gene3D" id="3.30.450.90">
    <property type="match status" value="1"/>
</dbReference>
<dbReference type="GO" id="GO:0005886">
    <property type="term" value="C:plasma membrane"/>
    <property type="evidence" value="ECO:0007669"/>
    <property type="project" value="TreeGrafter"/>
</dbReference>
<organism evidence="5 6">
    <name type="scientific">Candidatus Doudnabacteria bacterium RIFCSPHIGHO2_12_FULL_48_16</name>
    <dbReference type="NCBI Taxonomy" id="1817838"/>
    <lineage>
        <taxon>Bacteria</taxon>
        <taxon>Candidatus Doudnaibacteriota</taxon>
    </lineage>
</organism>
<dbReference type="EMBL" id="MFEY01000006">
    <property type="protein sequence ID" value="OGE90481.1"/>
    <property type="molecule type" value="Genomic_DNA"/>
</dbReference>
<evidence type="ECO:0000313" key="5">
    <source>
        <dbReference type="EMBL" id="OGE90481.1"/>
    </source>
</evidence>
<dbReference type="AlphaFoldDB" id="A0A1F5PKP9"/>
<comment type="similarity">
    <text evidence="1">Belongs to the GSP E family.</text>
</comment>
<dbReference type="FunFam" id="3.40.50.300:FF:000398">
    <property type="entry name" value="Type IV pilus assembly ATPase PilB"/>
    <property type="match status" value="1"/>
</dbReference>
<dbReference type="InterPro" id="IPR003593">
    <property type="entry name" value="AAA+_ATPase"/>
</dbReference>
<dbReference type="InterPro" id="IPR037257">
    <property type="entry name" value="T2SS_E_N_sf"/>
</dbReference>
<reference evidence="5 6" key="1">
    <citation type="journal article" date="2016" name="Nat. Commun.">
        <title>Thousands of microbial genomes shed light on interconnected biogeochemical processes in an aquifer system.</title>
        <authorList>
            <person name="Anantharaman K."/>
            <person name="Brown C.T."/>
            <person name="Hug L.A."/>
            <person name="Sharon I."/>
            <person name="Castelle C.J."/>
            <person name="Probst A.J."/>
            <person name="Thomas B.C."/>
            <person name="Singh A."/>
            <person name="Wilkins M.J."/>
            <person name="Karaoz U."/>
            <person name="Brodie E.L."/>
            <person name="Williams K.H."/>
            <person name="Hubbard S.S."/>
            <person name="Banfield J.F."/>
        </authorList>
    </citation>
    <scope>NUCLEOTIDE SEQUENCE [LARGE SCALE GENOMIC DNA]</scope>
</reference>
<dbReference type="InterPro" id="IPR027417">
    <property type="entry name" value="P-loop_NTPase"/>
</dbReference>
<gene>
    <name evidence="5" type="ORF">A3E29_05050</name>
</gene>
<evidence type="ECO:0000259" key="4">
    <source>
        <dbReference type="SMART" id="SM00382"/>
    </source>
</evidence>
<dbReference type="CDD" id="cd01129">
    <property type="entry name" value="PulE-GspE-like"/>
    <property type="match status" value="1"/>
</dbReference>
<evidence type="ECO:0000256" key="2">
    <source>
        <dbReference type="ARBA" id="ARBA00022741"/>
    </source>
</evidence>
<dbReference type="GO" id="GO:0005524">
    <property type="term" value="F:ATP binding"/>
    <property type="evidence" value="ECO:0007669"/>
    <property type="project" value="UniProtKB-KW"/>
</dbReference>
<dbReference type="InterPro" id="IPR001482">
    <property type="entry name" value="T2SS/T4SS_dom"/>
</dbReference>
<sequence>MADKVIVAPAKSLSFDSFLVEKGFVTKENLIKARAESTTAHRNLFDYLVNERYVSEEDLTQARGLFFNLPYVDLRNKTIAKEILTIASKDTMSNYKFVPFELEGSVLKVALTDPTDLAALEALEFLTQKHRYRAEIYITSITSFRAVSRKSGNITSEVTEALEEVAQKEEADVAKKQVKHETVETEQKLTDEAPISKIVDVIIRHAIEARASDIHIEPSEEDLRVRYRIDGVLHSSLILPKSVHSAIVSRIKILSNLKIDEQRLPQDGRFHINLDGKSIDFRVSTFPTVVGEKVVLRILDKSTGAPTLEELGVSGRRLASMSEAITKPHGMFLMTGPTGSGKSTTLYAILSFLNKPGVNIVTLEDPVEYFIDGVNQAQIKPEIGLTFASGLRSILRQDPNIIMVGEIRDRETAELAVNSALTGHLVFSTLHTNSAVGAIPRLIDMGIEPFLLTASLNLVAAQRLVRKICDKCRVEKEPSEEIGQYIRGKLETVAQEELTGIDLKKLKVYMGRGCPACGNTGFKGRIGIYETVIVSKGLQNLINDRQPAVKIEEYAVKEEKMILMAQDGVLKALRGITTVEEVVRATKE</sequence>
<accession>A0A1F5PKP9</accession>
<comment type="caution">
    <text evidence="5">The sequence shown here is derived from an EMBL/GenBank/DDBJ whole genome shotgun (WGS) entry which is preliminary data.</text>
</comment>
<proteinExistence type="inferred from homology"/>
<evidence type="ECO:0000313" key="6">
    <source>
        <dbReference type="Proteomes" id="UP000177682"/>
    </source>
</evidence>
<dbReference type="SUPFAM" id="SSF160246">
    <property type="entry name" value="EspE N-terminal domain-like"/>
    <property type="match status" value="1"/>
</dbReference>